<feature type="region of interest" description="Disordered" evidence="1">
    <location>
        <begin position="98"/>
        <end position="139"/>
    </location>
</feature>
<sequence length="181" mass="19822">MARVITAFLLLAATACAVVGVAAMDDEDVRAHLAVLGLVEANATVPSVNAQFRKLMKQDSLHPDVNGGESAGMRRLKEAREAVLQYWAEEDADPQVRLQREWRRRNPPPSPSTEEPSSSTEDDEPLDDRSKVKEGPTCDCDATLMPLSFPDSTAVVAYVAAIIIGWLLVQRSERRIDHAAT</sequence>
<keyword evidence="2" id="KW-1133">Transmembrane helix</keyword>
<proteinExistence type="predicted"/>
<protein>
    <recommendedName>
        <fullName evidence="5">J domain-containing protein</fullName>
    </recommendedName>
</protein>
<feature type="compositionally biased region" description="Basic and acidic residues" evidence="1">
    <location>
        <begin position="127"/>
        <end position="136"/>
    </location>
</feature>
<feature type="signal peptide" evidence="3">
    <location>
        <begin position="1"/>
        <end position="17"/>
    </location>
</feature>
<keyword evidence="2" id="KW-0812">Transmembrane</keyword>
<name>A0A7S1QSA4_NEODS</name>
<feature type="chain" id="PRO_5030834959" description="J domain-containing protein" evidence="3">
    <location>
        <begin position="18"/>
        <end position="181"/>
    </location>
</feature>
<reference evidence="4" key="1">
    <citation type="submission" date="2021-01" db="EMBL/GenBank/DDBJ databases">
        <authorList>
            <person name="Corre E."/>
            <person name="Pelletier E."/>
            <person name="Niang G."/>
            <person name="Scheremetjew M."/>
            <person name="Finn R."/>
            <person name="Kale V."/>
            <person name="Holt S."/>
            <person name="Cochrane G."/>
            <person name="Meng A."/>
            <person name="Brown T."/>
            <person name="Cohen L."/>
        </authorList>
    </citation>
    <scope>NUCLEOTIDE SEQUENCE</scope>
    <source>
        <strain evidence="4">CCAP 1951/1</strain>
    </source>
</reference>
<evidence type="ECO:0000256" key="3">
    <source>
        <dbReference type="SAM" id="SignalP"/>
    </source>
</evidence>
<organism evidence="4">
    <name type="scientific">Neobodo designis</name>
    <name type="common">Flagellated protozoan</name>
    <name type="synonym">Bodo designis</name>
    <dbReference type="NCBI Taxonomy" id="312471"/>
    <lineage>
        <taxon>Eukaryota</taxon>
        <taxon>Discoba</taxon>
        <taxon>Euglenozoa</taxon>
        <taxon>Kinetoplastea</taxon>
        <taxon>Metakinetoplastina</taxon>
        <taxon>Neobodonida</taxon>
        <taxon>Neobodo</taxon>
    </lineage>
</organism>
<keyword evidence="3" id="KW-0732">Signal</keyword>
<keyword evidence="2" id="KW-0472">Membrane</keyword>
<evidence type="ECO:0000256" key="2">
    <source>
        <dbReference type="SAM" id="Phobius"/>
    </source>
</evidence>
<evidence type="ECO:0000313" key="4">
    <source>
        <dbReference type="EMBL" id="CAD9147025.1"/>
    </source>
</evidence>
<evidence type="ECO:0008006" key="5">
    <source>
        <dbReference type="Google" id="ProtNLM"/>
    </source>
</evidence>
<dbReference type="SUPFAM" id="SSF46565">
    <property type="entry name" value="Chaperone J-domain"/>
    <property type="match status" value="1"/>
</dbReference>
<feature type="transmembrane region" description="Helical" evidence="2">
    <location>
        <begin position="152"/>
        <end position="169"/>
    </location>
</feature>
<evidence type="ECO:0000256" key="1">
    <source>
        <dbReference type="SAM" id="MobiDB-lite"/>
    </source>
</evidence>
<gene>
    <name evidence="4" type="ORF">NDES1114_LOCUS30770</name>
</gene>
<dbReference type="AlphaFoldDB" id="A0A7S1QSA4"/>
<dbReference type="PROSITE" id="PS51257">
    <property type="entry name" value="PROKAR_LIPOPROTEIN"/>
    <property type="match status" value="1"/>
</dbReference>
<dbReference type="InterPro" id="IPR036869">
    <property type="entry name" value="J_dom_sf"/>
</dbReference>
<accession>A0A7S1QSA4</accession>
<dbReference type="EMBL" id="HBGF01046007">
    <property type="protein sequence ID" value="CAD9147025.1"/>
    <property type="molecule type" value="Transcribed_RNA"/>
</dbReference>